<dbReference type="AlphaFoldDB" id="G5JJ21"/>
<keyword evidence="3" id="KW-1185">Reference proteome</keyword>
<reference evidence="2 3" key="1">
    <citation type="journal article" date="2012" name="BMC Genomics">
        <title>Comparative genomic analysis of the genus Staphylococcus including Staphylococcus aureus and its newly described sister species Staphylococcus simiae.</title>
        <authorList>
            <person name="Suzuki H."/>
            <person name="Lefebure T."/>
            <person name="Pavinski Bitar P."/>
            <person name="Stanhope M.J."/>
        </authorList>
    </citation>
    <scope>NUCLEOTIDE SEQUENCE [LARGE SCALE GENOMIC DNA]</scope>
    <source>
        <strain evidence="2 3">CCM 7213</strain>
    </source>
</reference>
<feature type="transmembrane region" description="Helical" evidence="1">
    <location>
        <begin position="59"/>
        <end position="80"/>
    </location>
</feature>
<dbReference type="RefSeq" id="WP_002464155.1">
    <property type="nucleotide sequence ID" value="NZ_AEUN01000429.1"/>
</dbReference>
<feature type="transmembrane region" description="Helical" evidence="1">
    <location>
        <begin position="9"/>
        <end position="30"/>
    </location>
</feature>
<gene>
    <name evidence="2" type="ORF">SS7213T_07348</name>
</gene>
<keyword evidence="1" id="KW-1133">Transmembrane helix</keyword>
<comment type="caution">
    <text evidence="2">The sequence shown here is derived from an EMBL/GenBank/DDBJ whole genome shotgun (WGS) entry which is preliminary data.</text>
</comment>
<dbReference type="EMBL" id="AEUN01000429">
    <property type="protein sequence ID" value="EHJ07817.1"/>
    <property type="molecule type" value="Genomic_DNA"/>
</dbReference>
<dbReference type="PATRIC" id="fig|911238.3.peg.1264"/>
<organism evidence="2 3">
    <name type="scientific">Staphylococcus simiae CCM 7213 = CCUG 51256</name>
    <dbReference type="NCBI Taxonomy" id="911238"/>
    <lineage>
        <taxon>Bacteria</taxon>
        <taxon>Bacillati</taxon>
        <taxon>Bacillota</taxon>
        <taxon>Bacilli</taxon>
        <taxon>Bacillales</taxon>
        <taxon>Staphylococcaceae</taxon>
        <taxon>Staphylococcus</taxon>
    </lineage>
</organism>
<dbReference type="Proteomes" id="UP000005413">
    <property type="component" value="Unassembled WGS sequence"/>
</dbReference>
<protein>
    <submittedName>
        <fullName evidence="2">Uncharacterized protein</fullName>
    </submittedName>
</protein>
<proteinExistence type="predicted"/>
<evidence type="ECO:0000313" key="2">
    <source>
        <dbReference type="EMBL" id="EHJ07817.1"/>
    </source>
</evidence>
<sequence length="81" mass="9278">MDDRKKQNLSLLMIILASVFFIAGLLSYIFNITSPFADLTKNIGILFFGLYFLIRKWKFAYIVIGFAIIAIILSIVNIIMK</sequence>
<evidence type="ECO:0000313" key="3">
    <source>
        <dbReference type="Proteomes" id="UP000005413"/>
    </source>
</evidence>
<evidence type="ECO:0000256" key="1">
    <source>
        <dbReference type="SAM" id="Phobius"/>
    </source>
</evidence>
<name>G5JJ21_9STAP</name>
<keyword evidence="1" id="KW-0812">Transmembrane</keyword>
<accession>G5JJ21</accession>
<keyword evidence="1" id="KW-0472">Membrane</keyword>